<protein>
    <submittedName>
        <fullName evidence="2">Uncharacterized protein</fullName>
    </submittedName>
</protein>
<keyword evidence="1" id="KW-0812">Transmembrane</keyword>
<dbReference type="Proteomes" id="UP000249526">
    <property type="component" value="Unassembled WGS sequence"/>
</dbReference>
<evidence type="ECO:0000313" key="2">
    <source>
        <dbReference type="EMBL" id="RAH58280.1"/>
    </source>
</evidence>
<reference evidence="2 3" key="1">
    <citation type="submission" date="2018-02" db="EMBL/GenBank/DDBJ databases">
        <title>The genomes of Aspergillus section Nigri reveals drivers in fungal speciation.</title>
        <authorList>
            <consortium name="DOE Joint Genome Institute"/>
            <person name="Vesth T.C."/>
            <person name="Nybo J."/>
            <person name="Theobald S."/>
            <person name="Brandl J."/>
            <person name="Frisvad J.C."/>
            <person name="Nielsen K.F."/>
            <person name="Lyhne E.K."/>
            <person name="Kogle M.E."/>
            <person name="Kuo A."/>
            <person name="Riley R."/>
            <person name="Clum A."/>
            <person name="Nolan M."/>
            <person name="Lipzen A."/>
            <person name="Salamov A."/>
            <person name="Henrissat B."/>
            <person name="Wiebenga A."/>
            <person name="De vries R.P."/>
            <person name="Grigoriev I.V."/>
            <person name="Mortensen U.H."/>
            <person name="Andersen M.R."/>
            <person name="Baker S.E."/>
        </authorList>
    </citation>
    <scope>NUCLEOTIDE SEQUENCE [LARGE SCALE GENOMIC DNA]</scope>
    <source>
        <strain evidence="2 3">CBS 112811</strain>
    </source>
</reference>
<evidence type="ECO:0000313" key="3">
    <source>
        <dbReference type="Proteomes" id="UP000249526"/>
    </source>
</evidence>
<dbReference type="AlphaFoldDB" id="A0A8G1VN05"/>
<name>A0A8G1VN05_9EURO</name>
<dbReference type="RefSeq" id="XP_025516202.1">
    <property type="nucleotide sequence ID" value="XM_025655088.1"/>
</dbReference>
<dbReference type="GeneID" id="37158490"/>
<keyword evidence="1" id="KW-1133">Transmembrane helix</keyword>
<dbReference type="EMBL" id="KZ825060">
    <property type="protein sequence ID" value="RAH58280.1"/>
    <property type="molecule type" value="Genomic_DNA"/>
</dbReference>
<accession>A0A8G1VN05</accession>
<gene>
    <name evidence="2" type="ORF">BO85DRAFT_271079</name>
</gene>
<sequence>MVTLKLPNYQHVLFTKSMFQPHPCILMQHQRDALFFLINTIVIFIFSHSKLLQGI</sequence>
<keyword evidence="1" id="KW-0472">Membrane</keyword>
<organism evidence="2 3">
    <name type="scientific">Aspergillus piperis CBS 112811</name>
    <dbReference type="NCBI Taxonomy" id="1448313"/>
    <lineage>
        <taxon>Eukaryota</taxon>
        <taxon>Fungi</taxon>
        <taxon>Dikarya</taxon>
        <taxon>Ascomycota</taxon>
        <taxon>Pezizomycotina</taxon>
        <taxon>Eurotiomycetes</taxon>
        <taxon>Eurotiomycetidae</taxon>
        <taxon>Eurotiales</taxon>
        <taxon>Aspergillaceae</taxon>
        <taxon>Aspergillus</taxon>
        <taxon>Aspergillus subgen. Circumdati</taxon>
    </lineage>
</organism>
<evidence type="ECO:0000256" key="1">
    <source>
        <dbReference type="SAM" id="Phobius"/>
    </source>
</evidence>
<proteinExistence type="predicted"/>
<feature type="transmembrane region" description="Helical" evidence="1">
    <location>
        <begin position="33"/>
        <end position="52"/>
    </location>
</feature>
<keyword evidence="3" id="KW-1185">Reference proteome</keyword>